<feature type="compositionally biased region" description="Polar residues" evidence="5">
    <location>
        <begin position="487"/>
        <end position="499"/>
    </location>
</feature>
<keyword evidence="4" id="KW-0539">Nucleus</keyword>
<evidence type="ECO:0000256" key="2">
    <source>
        <dbReference type="ARBA" id="ARBA00007774"/>
    </source>
</evidence>
<dbReference type="GO" id="GO:0032040">
    <property type="term" value="C:small-subunit processome"/>
    <property type="evidence" value="ECO:0007669"/>
    <property type="project" value="InterPro"/>
</dbReference>
<keyword evidence="3" id="KW-0597">Phosphoprotein</keyword>
<feature type="region of interest" description="Disordered" evidence="5">
    <location>
        <begin position="343"/>
        <end position="396"/>
    </location>
</feature>
<accession>A0A0K2T9I8</accession>
<feature type="compositionally biased region" description="Basic residues" evidence="5">
    <location>
        <begin position="601"/>
        <end position="612"/>
    </location>
</feature>
<dbReference type="Pfam" id="PF04615">
    <property type="entry name" value="Utp14"/>
    <property type="match status" value="1"/>
</dbReference>
<comment type="subcellular location">
    <subcellularLocation>
        <location evidence="1">Nucleus</location>
        <location evidence="1">Nucleolus</location>
    </subcellularLocation>
</comment>
<evidence type="ECO:0000256" key="1">
    <source>
        <dbReference type="ARBA" id="ARBA00004604"/>
    </source>
</evidence>
<dbReference type="PANTHER" id="PTHR14150:SF12">
    <property type="entry name" value="U3 SMALL NUCLEOLAR RNA-ASSOCIATED PROTEIN 14 HOMOLOG A"/>
    <property type="match status" value="1"/>
</dbReference>
<evidence type="ECO:0000313" key="6">
    <source>
        <dbReference type="EMBL" id="CDW22455.1"/>
    </source>
</evidence>
<feature type="region of interest" description="Disordered" evidence="5">
    <location>
        <begin position="409"/>
        <end position="521"/>
    </location>
</feature>
<reference evidence="6" key="1">
    <citation type="submission" date="2014-05" db="EMBL/GenBank/DDBJ databases">
        <authorList>
            <person name="Chronopoulou M."/>
        </authorList>
    </citation>
    <scope>NUCLEOTIDE SEQUENCE</scope>
    <source>
        <tissue evidence="6">Whole organism</tissue>
    </source>
</reference>
<dbReference type="AlphaFoldDB" id="A0A0K2T9I8"/>
<feature type="region of interest" description="Disordered" evidence="5">
    <location>
        <begin position="1"/>
        <end position="29"/>
    </location>
</feature>
<dbReference type="EMBL" id="HACA01005094">
    <property type="protein sequence ID" value="CDW22455.1"/>
    <property type="molecule type" value="Transcribed_RNA"/>
</dbReference>
<dbReference type="GO" id="GO:0006364">
    <property type="term" value="P:rRNA processing"/>
    <property type="evidence" value="ECO:0007669"/>
    <property type="project" value="InterPro"/>
</dbReference>
<sequence>MAVNKKNTKKHKKPKKLMKTKPLEINPLDKEMEEIDFSAVPDDKEDIEGNYDGFMEGMASLEGSKRFLHQTQADGEEEEDNFNYGVSQTSIDSLLGAVTDKKTKKSIRKSFSDQVEKHTDLKLKKVISTPEQDKVDRKATYQRTQEELAQWDAVVHSRRNALSLNFPLVKPDLKLITSASHYQSKFEAKTPLEAEVMSLLNGSSAVLKPDQELSEREKSLLDKMTMREALLKRQELMKLKSLQSYQEQKVRRQNKIKSKKYRKILRKEKQKDKVRELELLHASNPELAAEKLEEMEKIRIQERATLKHRNASKYLQAQAIRSKSNAESREIVQEQLRKHRELTNKLVTVDSEDDEDQETSDPVLHNAESSDNPWIKSNVPADKNKDVNEEGETFDEFSANYKEYWTTLNEQKGEKEISNVGNLEIIEEVNGTQSKSKGKNLKRKMDETVGTETEPNNTKKEKSDDTTVIGGESDSTKTKNTKRKRNQASQEEMISPQKNKISKGSPETSSTSLAEEEERKLMEKKQSIIERERLEMTESIDDLFCEAELLVQEKLQKKIKKLSSENCNDDTQEDFEMEKETDENLVHADSLNFETDQDHNKKLKKATPSKKSKNIDPSNFIKVKKNVKQTQIKDKAMECLDEDEEEGIRKVIAEAFADDDVIEKDFKAEKNAIIESNKPKTVDLVLPGWGSWGGQNIKVSKKKIKRFTFKAPPTPVRKDANKGHLILNEDKNDAIRKHQVSSVPFPFRSVKDYEASIRTPVGETFVPRTVFKKLIKPKTKTCAGVIIEPMDKEELVKRGLLKDACQIET</sequence>
<comment type="similarity">
    <text evidence="2">Belongs to the UTP14 family.</text>
</comment>
<dbReference type="OrthoDB" id="277439at2759"/>
<evidence type="ECO:0000256" key="3">
    <source>
        <dbReference type="ARBA" id="ARBA00022553"/>
    </source>
</evidence>
<feature type="compositionally biased region" description="Basic residues" evidence="5">
    <location>
        <begin position="1"/>
        <end position="19"/>
    </location>
</feature>
<name>A0A0K2T9I8_LEPSM</name>
<dbReference type="PANTHER" id="PTHR14150">
    <property type="entry name" value="U3 SMALL NUCLEOLAR RNA-ASSOCIATED PROTEIN 14"/>
    <property type="match status" value="1"/>
</dbReference>
<protein>
    <submittedName>
        <fullName evidence="6">Smooth muscle caldesmon, putativelike [Tribolium castaneum]</fullName>
    </submittedName>
</protein>
<dbReference type="InterPro" id="IPR006709">
    <property type="entry name" value="SSU_processome_Utp14"/>
</dbReference>
<evidence type="ECO:0000256" key="5">
    <source>
        <dbReference type="SAM" id="MobiDB-lite"/>
    </source>
</evidence>
<feature type="compositionally biased region" description="Acidic residues" evidence="5">
    <location>
        <begin position="350"/>
        <end position="359"/>
    </location>
</feature>
<feature type="region of interest" description="Disordered" evidence="5">
    <location>
        <begin position="595"/>
        <end position="616"/>
    </location>
</feature>
<evidence type="ECO:0000256" key="4">
    <source>
        <dbReference type="ARBA" id="ARBA00023242"/>
    </source>
</evidence>
<organism evidence="6">
    <name type="scientific">Lepeophtheirus salmonis</name>
    <name type="common">Salmon louse</name>
    <name type="synonym">Caligus salmonis</name>
    <dbReference type="NCBI Taxonomy" id="72036"/>
    <lineage>
        <taxon>Eukaryota</taxon>
        <taxon>Metazoa</taxon>
        <taxon>Ecdysozoa</taxon>
        <taxon>Arthropoda</taxon>
        <taxon>Crustacea</taxon>
        <taxon>Multicrustacea</taxon>
        <taxon>Hexanauplia</taxon>
        <taxon>Copepoda</taxon>
        <taxon>Siphonostomatoida</taxon>
        <taxon>Caligidae</taxon>
        <taxon>Lepeophtheirus</taxon>
    </lineage>
</organism>
<proteinExistence type="inferred from homology"/>